<dbReference type="InterPro" id="IPR052043">
    <property type="entry name" value="PolySaccharide_Degr_Enz"/>
</dbReference>
<keyword evidence="1 2" id="KW-0378">Hydrolase</keyword>
<proteinExistence type="predicted"/>
<dbReference type="EC" id="3.2.1.172" evidence="2"/>
<evidence type="ECO:0000313" key="3">
    <source>
        <dbReference type="Proteomes" id="UP000838324"/>
    </source>
</evidence>
<dbReference type="InterPro" id="IPR012341">
    <property type="entry name" value="6hp_glycosidase-like_sf"/>
</dbReference>
<comment type="caution">
    <text evidence="2">The sequence shown here is derived from an EMBL/GenBank/DDBJ whole genome shotgun (WGS) entry which is preliminary data.</text>
</comment>
<dbReference type="Pfam" id="PF07470">
    <property type="entry name" value="Glyco_hydro_88"/>
    <property type="match status" value="1"/>
</dbReference>
<gene>
    <name evidence="2" type="primary">yesR_1</name>
    <name evidence="2" type="ORF">PAECIP111892_04681</name>
</gene>
<reference evidence="2" key="1">
    <citation type="submission" date="2022-01" db="EMBL/GenBank/DDBJ databases">
        <authorList>
            <person name="Criscuolo A."/>
        </authorList>
    </citation>
    <scope>NUCLEOTIDE SEQUENCE</scope>
    <source>
        <strain evidence="2">CIP111892</strain>
    </source>
</reference>
<dbReference type="RefSeq" id="WP_236336533.1">
    <property type="nucleotide sequence ID" value="NZ_CAKMMG010000009.1"/>
</dbReference>
<keyword evidence="3" id="KW-1185">Reference proteome</keyword>
<protein>
    <submittedName>
        <fullName evidence="2">Unsaturated rhamnogalacturonyl hydrolase YesR</fullName>
        <ecNumber evidence="2">3.2.1.172</ecNumber>
    </submittedName>
</protein>
<dbReference type="InterPro" id="IPR010905">
    <property type="entry name" value="Glyco_hydro_88"/>
</dbReference>
<dbReference type="GO" id="GO:0102211">
    <property type="term" value="F:unsaturated rhamnogalacturonyl hydrolase activity"/>
    <property type="evidence" value="ECO:0007669"/>
    <property type="project" value="UniProtKB-EC"/>
</dbReference>
<evidence type="ECO:0000256" key="1">
    <source>
        <dbReference type="ARBA" id="ARBA00022801"/>
    </source>
</evidence>
<organism evidence="2 3">
    <name type="scientific">Paenibacillus auburnensis</name>
    <dbReference type="NCBI Taxonomy" id="2905649"/>
    <lineage>
        <taxon>Bacteria</taxon>
        <taxon>Bacillati</taxon>
        <taxon>Bacillota</taxon>
        <taxon>Bacilli</taxon>
        <taxon>Bacillales</taxon>
        <taxon>Paenibacillaceae</taxon>
        <taxon>Paenibacillus</taxon>
    </lineage>
</organism>
<dbReference type="PANTHER" id="PTHR33886">
    <property type="entry name" value="UNSATURATED RHAMNOGALACTURONAN HYDROLASE (EUROFUNG)"/>
    <property type="match status" value="1"/>
</dbReference>
<dbReference type="Proteomes" id="UP000838324">
    <property type="component" value="Unassembled WGS sequence"/>
</dbReference>
<dbReference type="InterPro" id="IPR008928">
    <property type="entry name" value="6-hairpin_glycosidase_sf"/>
</dbReference>
<dbReference type="Gene3D" id="1.50.10.10">
    <property type="match status" value="1"/>
</dbReference>
<dbReference type="EMBL" id="CAKMMG010000009">
    <property type="protein sequence ID" value="CAH1219184.1"/>
    <property type="molecule type" value="Genomic_DNA"/>
</dbReference>
<keyword evidence="2" id="KW-0326">Glycosidase</keyword>
<accession>A0ABN8GZZ6</accession>
<name>A0ABN8GZZ6_9BACL</name>
<evidence type="ECO:0000313" key="2">
    <source>
        <dbReference type="EMBL" id="CAH1219184.1"/>
    </source>
</evidence>
<dbReference type="PANTHER" id="PTHR33886:SF8">
    <property type="entry name" value="UNSATURATED RHAMNOGALACTURONAN HYDROLASE (EUROFUNG)"/>
    <property type="match status" value="1"/>
</dbReference>
<dbReference type="SUPFAM" id="SSF48208">
    <property type="entry name" value="Six-hairpin glycosidases"/>
    <property type="match status" value="1"/>
</dbReference>
<sequence>MMGAGEGQQMVNSRVNKDEMLGKLSRVTEKLLKLDRPDNEAELQTLGEDAGRRGYFARDFGMEEWDWPQGVGLYGLQKLERHFGDGRYTAYAKPWMARQLEKGLSSRNINTTAPLLSLMELAEAEELSLEWVNWLMNGLPRTQEQGYQHVTTGADKSEITLHENEIWIDTLFMAILFTAKMGVKYDNAQWRQTSLHQLLLHIKYLYDKKTGLFFHGWHFGERHNFSEAFWCRGNGWFTLGLPEYLELMRPYLDSGVFTYLQQILQAQAEALLACQSADGLWHTLLDDPGSYTETSGSAAIAAGILHGVRRGLLPEAYAEPALAAIQAVLERIDGEGTVLGVSGGTPIGAAKEDYKGIIIAPMAYGQAMALVALGEALHYC</sequence>